<accession>A0A1A6HUD7</accession>
<name>A0A1A6HUD7_NEOLE</name>
<dbReference type="SMART" id="SM00192">
    <property type="entry name" value="LDLa"/>
    <property type="match status" value="1"/>
</dbReference>
<dbReference type="Pfam" id="PF00057">
    <property type="entry name" value="Ldl_recept_a"/>
    <property type="match status" value="1"/>
</dbReference>
<dbReference type="CDD" id="cd00112">
    <property type="entry name" value="LDLa"/>
    <property type="match status" value="1"/>
</dbReference>
<dbReference type="InterPro" id="IPR023415">
    <property type="entry name" value="LDLR_class-A_CS"/>
</dbReference>
<comment type="caution">
    <text evidence="2">Lacks conserved residue(s) required for the propagation of feature annotation.</text>
</comment>
<organism evidence="3 4">
    <name type="scientific">Neotoma lepida</name>
    <name type="common">Desert woodrat</name>
    <dbReference type="NCBI Taxonomy" id="56216"/>
    <lineage>
        <taxon>Eukaryota</taxon>
        <taxon>Metazoa</taxon>
        <taxon>Chordata</taxon>
        <taxon>Craniata</taxon>
        <taxon>Vertebrata</taxon>
        <taxon>Euteleostomi</taxon>
        <taxon>Mammalia</taxon>
        <taxon>Eutheria</taxon>
        <taxon>Euarchontoglires</taxon>
        <taxon>Glires</taxon>
        <taxon>Rodentia</taxon>
        <taxon>Myomorpha</taxon>
        <taxon>Muroidea</taxon>
        <taxon>Cricetidae</taxon>
        <taxon>Neotominae</taxon>
        <taxon>Neotoma</taxon>
    </lineage>
</organism>
<dbReference type="STRING" id="56216.A0A1A6HUD7"/>
<comment type="caution">
    <text evidence="3">The sequence shown here is derived from an EMBL/GenBank/DDBJ whole genome shotgun (WGS) entry which is preliminary data.</text>
</comment>
<keyword evidence="4" id="KW-1185">Reference proteome</keyword>
<sequence length="155" mass="16525">MVLGEYAGSPCLMGSPPGIGPYYENHGYQSEHICPPRPPVAPNGYNPYPVQYYPSPVPQYAPRVTTQASTPVIHTQPKSSGTLCTSTSLPGDSKCSTSEMECGSSGTCISSSLWCDGISHCPNGEDENRCESEAGTLDILVLWAEPTVYLAFAQC</sequence>
<dbReference type="AlphaFoldDB" id="A0A1A6HUD7"/>
<dbReference type="InterPro" id="IPR036055">
    <property type="entry name" value="LDL_receptor-like_sf"/>
</dbReference>
<evidence type="ECO:0000256" key="2">
    <source>
        <dbReference type="PROSITE-ProRule" id="PRU00124"/>
    </source>
</evidence>
<dbReference type="PROSITE" id="PS01209">
    <property type="entry name" value="LDLRA_1"/>
    <property type="match status" value="1"/>
</dbReference>
<feature type="disulfide bond" evidence="2">
    <location>
        <begin position="115"/>
        <end position="130"/>
    </location>
</feature>
<dbReference type="Proteomes" id="UP000092124">
    <property type="component" value="Unassembled WGS sequence"/>
</dbReference>
<protein>
    <submittedName>
        <fullName evidence="3">Uncharacterized protein</fullName>
    </submittedName>
</protein>
<proteinExistence type="predicted"/>
<evidence type="ECO:0000313" key="4">
    <source>
        <dbReference type="Proteomes" id="UP000092124"/>
    </source>
</evidence>
<dbReference type="OrthoDB" id="8187887at2759"/>
<evidence type="ECO:0000256" key="1">
    <source>
        <dbReference type="ARBA" id="ARBA00023157"/>
    </source>
</evidence>
<keyword evidence="1 2" id="KW-1015">Disulfide bond</keyword>
<gene>
    <name evidence="3" type="ORF">A6R68_23947</name>
</gene>
<dbReference type="EMBL" id="LZPO01008314">
    <property type="protein sequence ID" value="OBS82063.1"/>
    <property type="molecule type" value="Genomic_DNA"/>
</dbReference>
<evidence type="ECO:0000313" key="3">
    <source>
        <dbReference type="EMBL" id="OBS82063.1"/>
    </source>
</evidence>
<dbReference type="Gene3D" id="2.40.128.620">
    <property type="match status" value="1"/>
</dbReference>
<reference evidence="3 4" key="1">
    <citation type="submission" date="2016-06" db="EMBL/GenBank/DDBJ databases">
        <title>The Draft Genome Sequence and Annotation of the Desert Woodrat Neotoma lepida.</title>
        <authorList>
            <person name="Campbell M."/>
            <person name="Oakeson K.F."/>
            <person name="Yandell M."/>
            <person name="Halpert J.R."/>
            <person name="Dearing D."/>
        </authorList>
    </citation>
    <scope>NUCLEOTIDE SEQUENCE [LARGE SCALE GENOMIC DNA]</scope>
    <source>
        <strain evidence="3">417</strain>
        <tissue evidence="3">Liver</tissue>
    </source>
</reference>
<dbReference type="InterPro" id="IPR002172">
    <property type="entry name" value="LDrepeatLR_classA_rpt"/>
</dbReference>
<dbReference type="PROSITE" id="PS50068">
    <property type="entry name" value="LDLRA_2"/>
    <property type="match status" value="1"/>
</dbReference>
<dbReference type="SUPFAM" id="SSF57424">
    <property type="entry name" value="LDL receptor-like module"/>
    <property type="match status" value="1"/>
</dbReference>